<feature type="transmembrane region" description="Helical" evidence="9">
    <location>
        <begin position="139"/>
        <end position="160"/>
    </location>
</feature>
<dbReference type="InterPro" id="IPR003959">
    <property type="entry name" value="ATPase_AAA_core"/>
</dbReference>
<dbReference type="Pfam" id="PF17862">
    <property type="entry name" value="AAA_lid_3"/>
    <property type="match status" value="1"/>
</dbReference>
<evidence type="ECO:0000256" key="6">
    <source>
        <dbReference type="ARBA" id="ARBA00022833"/>
    </source>
</evidence>
<dbReference type="InterPro" id="IPR027417">
    <property type="entry name" value="P-loop_NTPase"/>
</dbReference>
<dbReference type="NCBIfam" id="TIGR01241">
    <property type="entry name" value="FtsH_fam"/>
    <property type="match status" value="1"/>
</dbReference>
<comment type="function">
    <text evidence="9">Acts as a processive, ATP-dependent zinc metallopeptidase for both cytoplasmic and membrane proteins. Plays a role in the quality control of integral membrane proteins.</text>
</comment>
<reference evidence="14" key="1">
    <citation type="journal article" date="2019" name="Int. J. Syst. Evol. Microbiol.">
        <title>The Global Catalogue of Microorganisms (GCM) 10K type strain sequencing project: providing services to taxonomists for standard genome sequencing and annotation.</title>
        <authorList>
            <consortium name="The Broad Institute Genomics Platform"/>
            <consortium name="The Broad Institute Genome Sequencing Center for Infectious Disease"/>
            <person name="Wu L."/>
            <person name="Ma J."/>
        </authorList>
    </citation>
    <scope>NUCLEOTIDE SEQUENCE [LARGE SCALE GENOMIC DNA]</scope>
    <source>
        <strain evidence="14">JCM 17978</strain>
    </source>
</reference>
<dbReference type="Gene3D" id="3.40.50.300">
    <property type="entry name" value="P-loop containing nucleotide triphosphate hydrolases"/>
    <property type="match status" value="1"/>
</dbReference>
<dbReference type="PANTHER" id="PTHR43655:SF2">
    <property type="entry name" value="AFG3 LIKE MATRIX AAA PEPTIDASE SUBUNIT 2, ISOFORM A"/>
    <property type="match status" value="1"/>
</dbReference>
<dbReference type="InterPro" id="IPR050928">
    <property type="entry name" value="ATP-dep_Zn_Metalloprotease"/>
</dbReference>
<dbReference type="PANTHER" id="PTHR43655">
    <property type="entry name" value="ATP-DEPENDENT PROTEASE"/>
    <property type="match status" value="1"/>
</dbReference>
<evidence type="ECO:0000256" key="10">
    <source>
        <dbReference type="RuleBase" id="RU003651"/>
    </source>
</evidence>
<feature type="binding site" evidence="9">
    <location>
        <position position="461"/>
    </location>
    <ligand>
        <name>Zn(2+)</name>
        <dbReference type="ChEBI" id="CHEBI:29105"/>
        <note>catalytic</note>
    </ligand>
</feature>
<dbReference type="EMBL" id="JBHSLA010000006">
    <property type="protein sequence ID" value="MFC5196292.1"/>
    <property type="molecule type" value="Genomic_DNA"/>
</dbReference>
<evidence type="ECO:0000256" key="4">
    <source>
        <dbReference type="ARBA" id="ARBA00022741"/>
    </source>
</evidence>
<dbReference type="PROSITE" id="PS00674">
    <property type="entry name" value="AAA"/>
    <property type="match status" value="1"/>
</dbReference>
<dbReference type="RefSeq" id="WP_248395339.1">
    <property type="nucleotide sequence ID" value="NZ_JBHSLA010000006.1"/>
</dbReference>
<dbReference type="SMART" id="SM00382">
    <property type="entry name" value="AAA"/>
    <property type="match status" value="1"/>
</dbReference>
<evidence type="ECO:0000256" key="1">
    <source>
        <dbReference type="ARBA" id="ARBA00010044"/>
    </source>
</evidence>
<keyword evidence="5 9" id="KW-0378">Hydrolase</keyword>
<dbReference type="InterPro" id="IPR003960">
    <property type="entry name" value="ATPase_AAA_CS"/>
</dbReference>
<dbReference type="SUPFAM" id="SSF52540">
    <property type="entry name" value="P-loop containing nucleoside triphosphate hydrolases"/>
    <property type="match status" value="1"/>
</dbReference>
<feature type="transmembrane region" description="Helical" evidence="9">
    <location>
        <begin position="20"/>
        <end position="39"/>
    </location>
</feature>
<feature type="binding site" evidence="9">
    <location>
        <position position="465"/>
    </location>
    <ligand>
        <name>Zn(2+)</name>
        <dbReference type="ChEBI" id="CHEBI:29105"/>
        <note>catalytic</note>
    </ligand>
</feature>
<dbReference type="SUPFAM" id="SSF140990">
    <property type="entry name" value="FtsH protease domain-like"/>
    <property type="match status" value="1"/>
</dbReference>
<dbReference type="Gene3D" id="1.20.58.760">
    <property type="entry name" value="Peptidase M41"/>
    <property type="match status" value="1"/>
</dbReference>
<comment type="subcellular location">
    <subcellularLocation>
        <location evidence="9">Cell membrane</location>
        <topology evidence="9">Multi-pass membrane protein</topology>
        <orientation evidence="9">Cytoplasmic side</orientation>
    </subcellularLocation>
</comment>
<comment type="subunit">
    <text evidence="9">Homohexamer.</text>
</comment>
<evidence type="ECO:0000256" key="2">
    <source>
        <dbReference type="ARBA" id="ARBA00022670"/>
    </source>
</evidence>
<comment type="similarity">
    <text evidence="10">Belongs to the AAA ATPase family.</text>
</comment>
<keyword evidence="2 9" id="KW-0645">Protease</keyword>
<dbReference type="EC" id="3.4.24.-" evidence="9"/>
<keyword evidence="14" id="KW-1185">Reference proteome</keyword>
<dbReference type="Gene3D" id="1.10.8.60">
    <property type="match status" value="1"/>
</dbReference>
<dbReference type="Pfam" id="PF01434">
    <property type="entry name" value="Peptidase_M41"/>
    <property type="match status" value="1"/>
</dbReference>
<feature type="binding site" evidence="9">
    <location>
        <begin position="238"/>
        <end position="245"/>
    </location>
    <ligand>
        <name>ATP</name>
        <dbReference type="ChEBI" id="CHEBI:30616"/>
    </ligand>
</feature>
<comment type="similarity">
    <text evidence="9">In the central section; belongs to the AAA ATPase family.</text>
</comment>
<keyword evidence="9" id="KW-1003">Cell membrane</keyword>
<feature type="active site" evidence="9">
    <location>
        <position position="462"/>
    </location>
</feature>
<comment type="similarity">
    <text evidence="1 9">In the C-terminal section; belongs to the peptidase M41 family.</text>
</comment>
<comment type="cofactor">
    <cofactor evidence="9">
        <name>Zn(2+)</name>
        <dbReference type="ChEBI" id="CHEBI:29105"/>
    </cofactor>
    <text evidence="9">Binds 1 zinc ion per subunit.</text>
</comment>
<feature type="domain" description="AAA+ ATPase" evidence="12">
    <location>
        <begin position="230"/>
        <end position="370"/>
    </location>
</feature>
<evidence type="ECO:0000256" key="5">
    <source>
        <dbReference type="ARBA" id="ARBA00022801"/>
    </source>
</evidence>
<dbReference type="InterPro" id="IPR041569">
    <property type="entry name" value="AAA_lid_3"/>
</dbReference>
<dbReference type="InterPro" id="IPR005936">
    <property type="entry name" value="FtsH"/>
</dbReference>
<dbReference type="Pfam" id="PF00004">
    <property type="entry name" value="AAA"/>
    <property type="match status" value="1"/>
</dbReference>
<dbReference type="InterPro" id="IPR003593">
    <property type="entry name" value="AAA+_ATPase"/>
</dbReference>
<evidence type="ECO:0000313" key="13">
    <source>
        <dbReference type="EMBL" id="MFC5196292.1"/>
    </source>
</evidence>
<evidence type="ECO:0000256" key="9">
    <source>
        <dbReference type="HAMAP-Rule" id="MF_01458"/>
    </source>
</evidence>
<organism evidence="13 14">
    <name type="scientific">Bizionia hallyeonensis</name>
    <dbReference type="NCBI Taxonomy" id="1123757"/>
    <lineage>
        <taxon>Bacteria</taxon>
        <taxon>Pseudomonadati</taxon>
        <taxon>Bacteroidota</taxon>
        <taxon>Flavobacteriia</taxon>
        <taxon>Flavobacteriales</taxon>
        <taxon>Flavobacteriaceae</taxon>
        <taxon>Bizionia</taxon>
    </lineage>
</organism>
<dbReference type="CDD" id="cd19501">
    <property type="entry name" value="RecA-like_FtsH"/>
    <property type="match status" value="1"/>
</dbReference>
<keyword evidence="8 9" id="KW-0482">Metalloprotease</keyword>
<dbReference type="GO" id="GO:0008237">
    <property type="term" value="F:metallopeptidase activity"/>
    <property type="evidence" value="ECO:0007669"/>
    <property type="project" value="UniProtKB-KW"/>
</dbReference>
<evidence type="ECO:0000313" key="14">
    <source>
        <dbReference type="Proteomes" id="UP001596162"/>
    </source>
</evidence>
<keyword evidence="9" id="KW-0472">Membrane</keyword>
<keyword evidence="11" id="KW-0175">Coiled coil</keyword>
<evidence type="ECO:0000259" key="12">
    <source>
        <dbReference type="SMART" id="SM00382"/>
    </source>
</evidence>
<evidence type="ECO:0000256" key="3">
    <source>
        <dbReference type="ARBA" id="ARBA00022723"/>
    </source>
</evidence>
<dbReference type="InterPro" id="IPR037219">
    <property type="entry name" value="Peptidase_M41-like"/>
</dbReference>
<dbReference type="InterPro" id="IPR000642">
    <property type="entry name" value="Peptidase_M41"/>
</dbReference>
<name>A0ABW0C7V6_9FLAO</name>
<dbReference type="Gene3D" id="3.40.1690.20">
    <property type="match status" value="1"/>
</dbReference>
<evidence type="ECO:0000256" key="7">
    <source>
        <dbReference type="ARBA" id="ARBA00022840"/>
    </source>
</evidence>
<dbReference type="HAMAP" id="MF_01458">
    <property type="entry name" value="FtsH"/>
    <property type="match status" value="1"/>
</dbReference>
<evidence type="ECO:0000256" key="8">
    <source>
        <dbReference type="ARBA" id="ARBA00023049"/>
    </source>
</evidence>
<sequence>MNKDTKKDKNKKPKFNMYWIYGGVIVLFIAMQVLGGSGFDETNPTTPSQFMTFLKDGDVDKVEIVNRREAKVYLTSEAEAKDVHKKSKPTSLLPTATKLPNYRFEFGDLQNFEDDIAKVIQAEDLDPKPKIEYKTEQNVWGDFLIGLLPFILLIGVWIFIMRRMSGGSGGGAGGQIFNIGKSRAKLFDENTDVKTSFKDVAGLEGAKEEVQEIVDFLKNPEKYTNLGGKIPKGALLVGPPGTGKTLLAKAVAGEAKVPFFSLSGSDFVEMFVGVGASRVRDLFKQAKEKSPAIIFIDEIDAIGRARGKNNMSGSNDERENTLNQLLTEMDGFGTNTNVIVLAATNRADVLDKALMRAGRFDRQIFVDLPDVRERKEIFEVHLRPLKKAEDLDIDFLSKQTPGFSGADIANVCNEAALIAARNGKKAVDKQDFLDAVDRIVGGLEKKNKIITSGEKKAVAYHEAGHATVSWMLEHAAPLVKVTIVPRGRSLGAAWYLPEERLIVRPEQMLDEMCAALGGRAAEKVIFNQISTGALSDLEKVTKQARAMVTVYGLSDKVGNLTYYDSSGQNEYGFTKPYSEKTSELIDDEISRIIEEQYQRAIKLLEENKDKLTELANVLLEKEVIFKDNLEKIFGKRPFDKHVIDTEEEE</sequence>
<evidence type="ECO:0000256" key="11">
    <source>
        <dbReference type="SAM" id="Coils"/>
    </source>
</evidence>
<dbReference type="Proteomes" id="UP001596162">
    <property type="component" value="Unassembled WGS sequence"/>
</dbReference>
<accession>A0ABW0C7V6</accession>
<keyword evidence="4 9" id="KW-0547">Nucleotide-binding</keyword>
<keyword evidence="6 9" id="KW-0862">Zinc</keyword>
<keyword evidence="3 9" id="KW-0479">Metal-binding</keyword>
<feature type="coiled-coil region" evidence="11">
    <location>
        <begin position="594"/>
        <end position="621"/>
    </location>
</feature>
<gene>
    <name evidence="9 13" type="primary">ftsH</name>
    <name evidence="13" type="ORF">ACFPH8_13215</name>
</gene>
<protein>
    <recommendedName>
        <fullName evidence="9">ATP-dependent zinc metalloprotease FtsH</fullName>
        <ecNumber evidence="9">3.4.24.-</ecNumber>
    </recommendedName>
</protein>
<keyword evidence="9" id="KW-1133">Transmembrane helix</keyword>
<comment type="caution">
    <text evidence="13">The sequence shown here is derived from an EMBL/GenBank/DDBJ whole genome shotgun (WGS) entry which is preliminary data.</text>
</comment>
<proteinExistence type="inferred from homology"/>
<keyword evidence="9" id="KW-0812">Transmembrane</keyword>
<feature type="binding site" evidence="9">
    <location>
        <position position="536"/>
    </location>
    <ligand>
        <name>Zn(2+)</name>
        <dbReference type="ChEBI" id="CHEBI:29105"/>
        <note>catalytic</note>
    </ligand>
</feature>
<keyword evidence="7 9" id="KW-0067">ATP-binding</keyword>